<dbReference type="Pfam" id="PF13185">
    <property type="entry name" value="GAF_2"/>
    <property type="match status" value="1"/>
</dbReference>
<dbReference type="InterPro" id="IPR029016">
    <property type="entry name" value="GAF-like_dom_sf"/>
</dbReference>
<evidence type="ECO:0000313" key="6">
    <source>
        <dbReference type="EMBL" id="NWJ47518.1"/>
    </source>
</evidence>
<dbReference type="CDD" id="cd16917">
    <property type="entry name" value="HATPase_UhpB-NarQ-NarX-like"/>
    <property type="match status" value="1"/>
</dbReference>
<keyword evidence="2" id="KW-0418">Kinase</keyword>
<feature type="domain" description="PAS" evidence="5">
    <location>
        <begin position="1"/>
        <end position="52"/>
    </location>
</feature>
<dbReference type="SMART" id="SM00065">
    <property type="entry name" value="GAF"/>
    <property type="match status" value="1"/>
</dbReference>
<keyword evidence="1" id="KW-0808">Transferase</keyword>
<dbReference type="Gene3D" id="3.30.565.10">
    <property type="entry name" value="Histidine kinase-like ATPase, C-terminal domain"/>
    <property type="match status" value="1"/>
</dbReference>
<dbReference type="GO" id="GO:0046983">
    <property type="term" value="F:protein dimerization activity"/>
    <property type="evidence" value="ECO:0007669"/>
    <property type="project" value="InterPro"/>
</dbReference>
<dbReference type="InterPro" id="IPR035965">
    <property type="entry name" value="PAS-like_dom_sf"/>
</dbReference>
<name>A0A8T7M5Y6_9CHLR</name>
<evidence type="ECO:0000313" key="7">
    <source>
        <dbReference type="Proteomes" id="UP000521676"/>
    </source>
</evidence>
<dbReference type="Pfam" id="PF07730">
    <property type="entry name" value="HisKA_3"/>
    <property type="match status" value="1"/>
</dbReference>
<gene>
    <name evidence="6" type="ORF">HXX08_16795</name>
</gene>
<protein>
    <submittedName>
        <fullName evidence="6">GAF domain-containing protein</fullName>
    </submittedName>
</protein>
<dbReference type="AlphaFoldDB" id="A0A8T7M5Y6"/>
<dbReference type="SUPFAM" id="SSF55785">
    <property type="entry name" value="PYP-like sensor domain (PAS domain)"/>
    <property type="match status" value="1"/>
</dbReference>
<dbReference type="PROSITE" id="PS50109">
    <property type="entry name" value="HIS_KIN"/>
    <property type="match status" value="1"/>
</dbReference>
<organism evidence="6 7">
    <name type="scientific">Candidatus Chlorohelix allophototropha</name>
    <dbReference type="NCBI Taxonomy" id="3003348"/>
    <lineage>
        <taxon>Bacteria</taxon>
        <taxon>Bacillati</taxon>
        <taxon>Chloroflexota</taxon>
        <taxon>Chloroflexia</taxon>
        <taxon>Candidatus Chloroheliales</taxon>
        <taxon>Candidatus Chloroheliaceae</taxon>
        <taxon>Candidatus Chlorohelix</taxon>
    </lineage>
</organism>
<accession>A0A8T7M5Y6</accession>
<dbReference type="Gene3D" id="3.30.450.40">
    <property type="match status" value="1"/>
</dbReference>
<dbReference type="Gene3D" id="1.20.5.1930">
    <property type="match status" value="1"/>
</dbReference>
<feature type="domain" description="Histidine kinase" evidence="4">
    <location>
        <begin position="295"/>
        <end position="497"/>
    </location>
</feature>
<dbReference type="PANTHER" id="PTHR24421">
    <property type="entry name" value="NITRATE/NITRITE SENSOR PROTEIN NARX-RELATED"/>
    <property type="match status" value="1"/>
</dbReference>
<evidence type="ECO:0000256" key="3">
    <source>
        <dbReference type="ARBA" id="ARBA00023012"/>
    </source>
</evidence>
<dbReference type="InterPro" id="IPR000014">
    <property type="entry name" value="PAS"/>
</dbReference>
<dbReference type="PROSITE" id="PS50112">
    <property type="entry name" value="PAS"/>
    <property type="match status" value="1"/>
</dbReference>
<dbReference type="Pfam" id="PF00989">
    <property type="entry name" value="PAS"/>
    <property type="match status" value="1"/>
</dbReference>
<dbReference type="InterPro" id="IPR050482">
    <property type="entry name" value="Sensor_HK_TwoCompSys"/>
</dbReference>
<sequence>MKSNLITEVNHACCKLFGCSRQELIGQSLDSFIHPDYLKAFKEFTEKAKTQNQFQGQFLCLKHTNTASFNSQIFATTLSYRSSSTHLLMVIQDVTQQIETYQLLEQMVAARTQELSTLLEISQQIVATLDLKALENVVFKQLKRIVNYTGAMLFSYKGNELELLFKQAPLSEEQAMVMVSPLEHLAIANQLLQKRKPLIIADVQEESGRTTLKLPELGESHTLIYSYVRSQMFVPLVIKDKVIGVISLVYHEPNYYTEEHANLVLTIGNQVAVALENIRLYQHARELATLQERRRVARELHDSTSQVLTSILLVSETARSLVEQKLDEPDQLLTLLSHVVALAEGGLEEMRTLIYELRPETLAKKGLVAALKGEIGSLRSRHGIEVTDELNVVEMQGLSLIIQEALYWIAREALHNVVKHAHATSVKISIQCPEENKSVVVMKVSDNGRGFKIIDLFKNHQGLLTIRERVAELNGILDVNSSPGVGTYLSIKLPLEMPVSEG</sequence>
<evidence type="ECO:0000256" key="2">
    <source>
        <dbReference type="ARBA" id="ARBA00022777"/>
    </source>
</evidence>
<dbReference type="PANTHER" id="PTHR24421:SF61">
    <property type="entry name" value="OXYGEN SENSOR HISTIDINE KINASE NREB"/>
    <property type="match status" value="1"/>
</dbReference>
<dbReference type="SUPFAM" id="SSF55781">
    <property type="entry name" value="GAF domain-like"/>
    <property type="match status" value="1"/>
</dbReference>
<dbReference type="SUPFAM" id="SSF55874">
    <property type="entry name" value="ATPase domain of HSP90 chaperone/DNA topoisomerase II/histidine kinase"/>
    <property type="match status" value="1"/>
</dbReference>
<dbReference type="EMBL" id="JACATZ010000003">
    <property type="protein sequence ID" value="NWJ47518.1"/>
    <property type="molecule type" value="Genomic_DNA"/>
</dbReference>
<dbReference type="Proteomes" id="UP000521676">
    <property type="component" value="Unassembled WGS sequence"/>
</dbReference>
<keyword evidence="3" id="KW-0902">Two-component regulatory system</keyword>
<dbReference type="InterPro" id="IPR036890">
    <property type="entry name" value="HATPase_C_sf"/>
</dbReference>
<dbReference type="NCBIfam" id="TIGR00229">
    <property type="entry name" value="sensory_box"/>
    <property type="match status" value="1"/>
</dbReference>
<dbReference type="GO" id="GO:0000155">
    <property type="term" value="F:phosphorelay sensor kinase activity"/>
    <property type="evidence" value="ECO:0007669"/>
    <property type="project" value="InterPro"/>
</dbReference>
<evidence type="ECO:0000256" key="1">
    <source>
        <dbReference type="ARBA" id="ARBA00022679"/>
    </source>
</evidence>
<dbReference type="InterPro" id="IPR005467">
    <property type="entry name" value="His_kinase_dom"/>
</dbReference>
<dbReference type="Pfam" id="PF02518">
    <property type="entry name" value="HATPase_c"/>
    <property type="match status" value="1"/>
</dbReference>
<dbReference type="InterPro" id="IPR011712">
    <property type="entry name" value="Sig_transdc_His_kin_sub3_dim/P"/>
</dbReference>
<dbReference type="GO" id="GO:0006355">
    <property type="term" value="P:regulation of DNA-templated transcription"/>
    <property type="evidence" value="ECO:0007669"/>
    <property type="project" value="InterPro"/>
</dbReference>
<proteinExistence type="predicted"/>
<evidence type="ECO:0000259" key="5">
    <source>
        <dbReference type="PROSITE" id="PS50112"/>
    </source>
</evidence>
<dbReference type="Gene3D" id="3.30.450.20">
    <property type="entry name" value="PAS domain"/>
    <property type="match status" value="1"/>
</dbReference>
<dbReference type="CDD" id="cd00130">
    <property type="entry name" value="PAS"/>
    <property type="match status" value="1"/>
</dbReference>
<comment type="caution">
    <text evidence="6">The sequence shown here is derived from an EMBL/GenBank/DDBJ whole genome shotgun (WGS) entry which is preliminary data.</text>
</comment>
<dbReference type="InterPro" id="IPR013767">
    <property type="entry name" value="PAS_fold"/>
</dbReference>
<evidence type="ECO:0000259" key="4">
    <source>
        <dbReference type="PROSITE" id="PS50109"/>
    </source>
</evidence>
<reference evidence="6 7" key="1">
    <citation type="submission" date="2020-06" db="EMBL/GenBank/DDBJ databases">
        <title>Anoxygenic phototrophic Chloroflexota member uses a Type I reaction center.</title>
        <authorList>
            <person name="Tsuji J.M."/>
            <person name="Shaw N.A."/>
            <person name="Nagashima S."/>
            <person name="Venkiteswaran J."/>
            <person name="Schiff S.L."/>
            <person name="Hanada S."/>
            <person name="Tank M."/>
            <person name="Neufeld J.D."/>
        </authorList>
    </citation>
    <scope>NUCLEOTIDE SEQUENCE [LARGE SCALE GENOMIC DNA]</scope>
    <source>
        <strain evidence="6">L227-S17</strain>
    </source>
</reference>
<dbReference type="GO" id="GO:0016020">
    <property type="term" value="C:membrane"/>
    <property type="evidence" value="ECO:0007669"/>
    <property type="project" value="InterPro"/>
</dbReference>
<dbReference type="InterPro" id="IPR003018">
    <property type="entry name" value="GAF"/>
</dbReference>
<dbReference type="InterPro" id="IPR003594">
    <property type="entry name" value="HATPase_dom"/>
</dbReference>